<name>A0A7S3PJC1_9STRA</name>
<organism evidence="3">
    <name type="scientific">Aplanochytrium stocchinoi</name>
    <dbReference type="NCBI Taxonomy" id="215587"/>
    <lineage>
        <taxon>Eukaryota</taxon>
        <taxon>Sar</taxon>
        <taxon>Stramenopiles</taxon>
        <taxon>Bigyra</taxon>
        <taxon>Labyrinthulomycetes</taxon>
        <taxon>Thraustochytrida</taxon>
        <taxon>Thraustochytriidae</taxon>
        <taxon>Aplanochytrium</taxon>
    </lineage>
</organism>
<dbReference type="AlphaFoldDB" id="A0A7S3PJC1"/>
<evidence type="ECO:0000256" key="2">
    <source>
        <dbReference type="SAM" id="MobiDB-lite"/>
    </source>
</evidence>
<dbReference type="EMBL" id="HBIN01014938">
    <property type="protein sequence ID" value="CAE0441195.1"/>
    <property type="molecule type" value="Transcribed_RNA"/>
</dbReference>
<dbReference type="Pfam" id="PF13516">
    <property type="entry name" value="LRR_6"/>
    <property type="match status" value="2"/>
</dbReference>
<dbReference type="InterPro" id="IPR001611">
    <property type="entry name" value="Leu-rich_rpt"/>
</dbReference>
<dbReference type="PANTHER" id="PTHR24111:SF0">
    <property type="entry name" value="LEUCINE-RICH REPEAT-CONTAINING PROTEIN"/>
    <property type="match status" value="1"/>
</dbReference>
<reference evidence="3" key="1">
    <citation type="submission" date="2021-01" db="EMBL/GenBank/DDBJ databases">
        <authorList>
            <person name="Corre E."/>
            <person name="Pelletier E."/>
            <person name="Niang G."/>
            <person name="Scheremetjew M."/>
            <person name="Finn R."/>
            <person name="Kale V."/>
            <person name="Holt S."/>
            <person name="Cochrane G."/>
            <person name="Meng A."/>
            <person name="Brown T."/>
            <person name="Cohen L."/>
        </authorList>
    </citation>
    <scope>NUCLEOTIDE SEQUENCE</scope>
    <source>
        <strain evidence="3">GSBS06</strain>
    </source>
</reference>
<dbReference type="InterPro" id="IPR032675">
    <property type="entry name" value="LRR_dom_sf"/>
</dbReference>
<dbReference type="InterPro" id="IPR052201">
    <property type="entry name" value="LRR-containing_regulator"/>
</dbReference>
<dbReference type="SUPFAM" id="SSF52047">
    <property type="entry name" value="RNI-like"/>
    <property type="match status" value="1"/>
</dbReference>
<accession>A0A7S3PJC1</accession>
<protein>
    <submittedName>
        <fullName evidence="3">Uncharacterized protein</fullName>
    </submittedName>
</protein>
<sequence length="218" mass="24274">MGESKPIVDDGNEETIKNSENSKSLSEGFLKEAIKLSPKPDRINDKVKSLSYEDLYAFSGDLDNLPLRFPPWKSVTYLNEYDGMIIGNLVSHPELKWKKLCVQFNNLGDAGASAILTALHVNTNLELLFLEGNQLTDTTAIVCAEMLKVNKSLKKIHLDFNRLTDVGAEAIAESLKENSTLDLLDISFNKFTNRGKTLLREAVKGKKGFSLWLNVPCP</sequence>
<gene>
    <name evidence="3" type="ORF">ASTO00021_LOCUS11334</name>
</gene>
<evidence type="ECO:0000256" key="1">
    <source>
        <dbReference type="ARBA" id="ARBA00022737"/>
    </source>
</evidence>
<proteinExistence type="predicted"/>
<feature type="region of interest" description="Disordered" evidence="2">
    <location>
        <begin position="1"/>
        <end position="23"/>
    </location>
</feature>
<dbReference type="Gene3D" id="3.80.10.10">
    <property type="entry name" value="Ribonuclease Inhibitor"/>
    <property type="match status" value="1"/>
</dbReference>
<keyword evidence="1" id="KW-0677">Repeat</keyword>
<dbReference type="SMART" id="SM00368">
    <property type="entry name" value="LRR_RI"/>
    <property type="match status" value="4"/>
</dbReference>
<dbReference type="PANTHER" id="PTHR24111">
    <property type="entry name" value="LEUCINE-RICH REPEAT-CONTAINING PROTEIN 34"/>
    <property type="match status" value="1"/>
</dbReference>
<evidence type="ECO:0000313" key="3">
    <source>
        <dbReference type="EMBL" id="CAE0441195.1"/>
    </source>
</evidence>